<dbReference type="InterPro" id="IPR050625">
    <property type="entry name" value="ParA/MinD_ATPase"/>
</dbReference>
<evidence type="ECO:0000313" key="3">
    <source>
        <dbReference type="Proteomes" id="UP000007478"/>
    </source>
</evidence>
<dbReference type="EMBL" id="CP002372">
    <property type="protein sequence ID" value="ADT84928.1"/>
    <property type="molecule type" value="Genomic_DNA"/>
</dbReference>
<dbReference type="PANTHER" id="PTHR43384">
    <property type="entry name" value="SEPTUM SITE-DETERMINING PROTEIN MIND HOMOLOG, CHLOROPLASTIC-RELATED"/>
    <property type="match status" value="1"/>
</dbReference>
<gene>
    <name evidence="2" type="ordered locus">TERMP_01953</name>
</gene>
<dbReference type="PATRIC" id="fig|391623.17.peg.1952"/>
<dbReference type="GO" id="GO:0016887">
    <property type="term" value="F:ATP hydrolysis activity"/>
    <property type="evidence" value="ECO:0007669"/>
    <property type="project" value="TreeGrafter"/>
</dbReference>
<name>F0LL21_THEBM</name>
<dbReference type="InterPro" id="IPR027417">
    <property type="entry name" value="P-loop_NTPase"/>
</dbReference>
<dbReference type="AlphaFoldDB" id="F0LL21"/>
<dbReference type="GeneID" id="10042269"/>
<dbReference type="PANTHER" id="PTHR43384:SF10">
    <property type="entry name" value="ATPASE INVOLVED IN CHROMOSOME PARTITIONING, PARA_MIND FAMILY"/>
    <property type="match status" value="1"/>
</dbReference>
<evidence type="ECO:0000313" key="2">
    <source>
        <dbReference type="EMBL" id="ADT84928.1"/>
    </source>
</evidence>
<dbReference type="GO" id="GO:0051782">
    <property type="term" value="P:negative regulation of cell division"/>
    <property type="evidence" value="ECO:0007669"/>
    <property type="project" value="TreeGrafter"/>
</dbReference>
<dbReference type="GO" id="GO:0005524">
    <property type="term" value="F:ATP binding"/>
    <property type="evidence" value="ECO:0007669"/>
    <property type="project" value="TreeGrafter"/>
</dbReference>
<dbReference type="SUPFAM" id="SSF52540">
    <property type="entry name" value="P-loop containing nucleoside triphosphate hydrolases"/>
    <property type="match status" value="1"/>
</dbReference>
<feature type="domain" description="CobQ/CobB/MinD/ParA nucleotide binding" evidence="1">
    <location>
        <begin position="3"/>
        <end position="220"/>
    </location>
</feature>
<dbReference type="InterPro" id="IPR002586">
    <property type="entry name" value="CobQ/CobB/MinD/ParA_Nub-bd_dom"/>
</dbReference>
<evidence type="ECO:0000259" key="1">
    <source>
        <dbReference type="Pfam" id="PF01656"/>
    </source>
</evidence>
<protein>
    <submittedName>
        <fullName evidence="2">Septum site-determining MinD-like protein</fullName>
    </submittedName>
</protein>
<keyword evidence="3" id="KW-1185">Reference proteome</keyword>
<dbReference type="Proteomes" id="UP000007478">
    <property type="component" value="Chromosome"/>
</dbReference>
<dbReference type="OrthoDB" id="31168at2157"/>
<dbReference type="RefSeq" id="WP_013468224.1">
    <property type="nucleotide sequence ID" value="NC_014804.1"/>
</dbReference>
<dbReference type="KEGG" id="tba:TERMP_01953"/>
<reference evidence="2 3" key="1">
    <citation type="journal article" date="2011" name="J. Bacteriol.">
        <title>Complete genome sequence of the hyperthermophilic, piezophilic, heterotrophic, and carboxydotrophic archaeon Thermococcus barophilus MP.</title>
        <authorList>
            <person name="Vannier P."/>
            <person name="Marteinsson V.T."/>
            <person name="Fridjonsson O.H."/>
            <person name="Oger P."/>
            <person name="Jebbar M."/>
        </authorList>
    </citation>
    <scope>NUCLEOTIDE SEQUENCE [LARGE SCALE GENOMIC DNA]</scope>
    <source>
        <strain evidence="3">DSM 11836 / MP</strain>
    </source>
</reference>
<dbReference type="Pfam" id="PF01656">
    <property type="entry name" value="CbiA"/>
    <property type="match status" value="1"/>
</dbReference>
<accession>F0LL21</accession>
<dbReference type="GO" id="GO:0005829">
    <property type="term" value="C:cytosol"/>
    <property type="evidence" value="ECO:0007669"/>
    <property type="project" value="TreeGrafter"/>
</dbReference>
<proteinExistence type="predicted"/>
<sequence length="266" mass="30036">MTVVVITGRGGAGKTTLTSNLGVYFARNKYKTLVIDGDLYLPKLGFHFSIDSPRYSIHNLLRDPTLKMENALYRHKKTGVYIIPGSAKLRDIIDVPAFRLKSILHEIMDEFSVIFVDSPTGIPFDTLHIFELADYQIIVIELERSPIYSAEVMIQNEVVKLKSLGDAFGLNVAVVLNKVRESSKNIEAVIDFLEDEIDVPVIGVIPFDHSVPHSVNMGVPILEYKPRSRVSRRLRECGEILEDWMFGKAKVERIIDEIIAEKLLNP</sequence>
<dbReference type="GO" id="GO:0009898">
    <property type="term" value="C:cytoplasmic side of plasma membrane"/>
    <property type="evidence" value="ECO:0007669"/>
    <property type="project" value="TreeGrafter"/>
</dbReference>
<organism evidence="2 3">
    <name type="scientific">Thermococcus barophilus (strain DSM 11836 / MP)</name>
    <dbReference type="NCBI Taxonomy" id="391623"/>
    <lineage>
        <taxon>Archaea</taxon>
        <taxon>Methanobacteriati</taxon>
        <taxon>Methanobacteriota</taxon>
        <taxon>Thermococci</taxon>
        <taxon>Thermococcales</taxon>
        <taxon>Thermococcaceae</taxon>
        <taxon>Thermococcus</taxon>
    </lineage>
</organism>
<dbReference type="eggNOG" id="arCOG00589">
    <property type="taxonomic scope" value="Archaea"/>
</dbReference>
<dbReference type="Gene3D" id="3.40.50.300">
    <property type="entry name" value="P-loop containing nucleotide triphosphate hydrolases"/>
    <property type="match status" value="1"/>
</dbReference>
<dbReference type="HOGENOM" id="CLU_037612_0_3_2"/>